<dbReference type="Proteomes" id="UP001147746">
    <property type="component" value="Unassembled WGS sequence"/>
</dbReference>
<evidence type="ECO:0000313" key="2">
    <source>
        <dbReference type="Proteomes" id="UP001147746"/>
    </source>
</evidence>
<keyword evidence="2" id="KW-1185">Reference proteome</keyword>
<dbReference type="AlphaFoldDB" id="A0A9W9QCH8"/>
<gene>
    <name evidence="1" type="ORF">N7476_000924</name>
</gene>
<proteinExistence type="predicted"/>
<name>A0A9W9QCH8_9EURO</name>
<evidence type="ECO:0000313" key="1">
    <source>
        <dbReference type="EMBL" id="KAJ5331141.1"/>
    </source>
</evidence>
<reference evidence="1" key="1">
    <citation type="submission" date="2022-12" db="EMBL/GenBank/DDBJ databases">
        <authorList>
            <person name="Petersen C."/>
        </authorList>
    </citation>
    <scope>NUCLEOTIDE SEQUENCE</scope>
    <source>
        <strain evidence="1">IBT 21472</strain>
    </source>
</reference>
<reference evidence="1" key="2">
    <citation type="journal article" date="2023" name="IMA Fungus">
        <title>Comparative genomic study of the Penicillium genus elucidates a diverse pangenome and 15 lateral gene transfer events.</title>
        <authorList>
            <person name="Petersen C."/>
            <person name="Sorensen T."/>
            <person name="Nielsen M.R."/>
            <person name="Sondergaard T.E."/>
            <person name="Sorensen J.L."/>
            <person name="Fitzpatrick D.A."/>
            <person name="Frisvad J.C."/>
            <person name="Nielsen K.L."/>
        </authorList>
    </citation>
    <scope>NUCLEOTIDE SEQUENCE</scope>
    <source>
        <strain evidence="1">IBT 21472</strain>
    </source>
</reference>
<comment type="caution">
    <text evidence="1">The sequence shown here is derived from an EMBL/GenBank/DDBJ whole genome shotgun (WGS) entry which is preliminary data.</text>
</comment>
<organism evidence="1 2">
    <name type="scientific">Penicillium atrosanguineum</name>
    <dbReference type="NCBI Taxonomy" id="1132637"/>
    <lineage>
        <taxon>Eukaryota</taxon>
        <taxon>Fungi</taxon>
        <taxon>Dikarya</taxon>
        <taxon>Ascomycota</taxon>
        <taxon>Pezizomycotina</taxon>
        <taxon>Eurotiomycetes</taxon>
        <taxon>Eurotiomycetidae</taxon>
        <taxon>Eurotiales</taxon>
        <taxon>Aspergillaceae</taxon>
        <taxon>Penicillium</taxon>
    </lineage>
</organism>
<protein>
    <submittedName>
        <fullName evidence="1">Uncharacterized protein</fullName>
    </submittedName>
</protein>
<sequence length="343" mass="39265">MIKVNLYNVLAIASNIQCSEHEPRFILGTFNYPLKSGFYAVYVFQYPDGFKCAVQLPTFMPSSTEEEREAITTTVEGEISTLAYLKERGFPWSPRPITYSIHFDNLVKFPYMILSWFDGKPMAWNDQIPASLHVREDVSKQLAHIMVDLALATEEHPRIALRLPALFSIEATRLEDTAEDDASLVAKYLSPSPILQIDRENYSHHITSALMDKVPGQELAECAPMATDTLDVDWKHLIMLAAFSTRTNWWLEQRNFLLDGTYAKMTGKLLHNGRGWDHDISLEGYHFAADNIEKYGAGARKAVALANFKRSKGGKAMKWEYVDRWLRGHFKERRAADRKRGRK</sequence>
<accession>A0A9W9QCH8</accession>
<dbReference type="EMBL" id="JAPZBO010000001">
    <property type="protein sequence ID" value="KAJ5331141.1"/>
    <property type="molecule type" value="Genomic_DNA"/>
</dbReference>